<name>A0A9X0D0L7_9CNID</name>
<accession>A0A9X0D0L7</accession>
<dbReference type="AlphaFoldDB" id="A0A9X0D0L7"/>
<evidence type="ECO:0000256" key="2">
    <source>
        <dbReference type="SAM" id="MobiDB-lite"/>
    </source>
</evidence>
<keyword evidence="4" id="KW-1185">Reference proteome</keyword>
<feature type="compositionally biased region" description="Basic and acidic residues" evidence="2">
    <location>
        <begin position="109"/>
        <end position="121"/>
    </location>
</feature>
<feature type="region of interest" description="Disordered" evidence="2">
    <location>
        <begin position="80"/>
        <end position="123"/>
    </location>
</feature>
<feature type="compositionally biased region" description="Polar residues" evidence="2">
    <location>
        <begin position="94"/>
        <end position="108"/>
    </location>
</feature>
<evidence type="ECO:0000313" key="3">
    <source>
        <dbReference type="EMBL" id="KAJ7380429.1"/>
    </source>
</evidence>
<feature type="region of interest" description="Disordered" evidence="2">
    <location>
        <begin position="141"/>
        <end position="199"/>
    </location>
</feature>
<evidence type="ECO:0000256" key="1">
    <source>
        <dbReference type="SAM" id="Coils"/>
    </source>
</evidence>
<feature type="coiled-coil region" evidence="1">
    <location>
        <begin position="16"/>
        <end position="43"/>
    </location>
</feature>
<feature type="compositionally biased region" description="Polar residues" evidence="2">
    <location>
        <begin position="160"/>
        <end position="169"/>
    </location>
</feature>
<sequence>MTAHIEEQDQTPQQMLVALKKGMNSLKDEENSLKAQVLSLNEQFQLLVKSASEIYPEILDEEFPKKAAARQRNVSLYRPLIRSPDGATGIPSPGTRSPSFTRSSYRSQESPHRRPTLDFKRYPRRFARLTSEEAAAKIQEQFENNTNASSGIDARKIRSSLPNSPTTDETVLDPVNLGNQDTPDEPDGPDDERRKRLKKKIIESRKVDVVHLGSF</sequence>
<reference evidence="3" key="1">
    <citation type="submission" date="2023-01" db="EMBL/GenBank/DDBJ databases">
        <title>Genome assembly of the deep-sea coral Lophelia pertusa.</title>
        <authorList>
            <person name="Herrera S."/>
            <person name="Cordes E."/>
        </authorList>
    </citation>
    <scope>NUCLEOTIDE SEQUENCE</scope>
    <source>
        <strain evidence="3">USNM1676648</strain>
        <tissue evidence="3">Polyp</tissue>
    </source>
</reference>
<gene>
    <name evidence="3" type="ORF">OS493_008887</name>
</gene>
<organism evidence="3 4">
    <name type="scientific">Desmophyllum pertusum</name>
    <dbReference type="NCBI Taxonomy" id="174260"/>
    <lineage>
        <taxon>Eukaryota</taxon>
        <taxon>Metazoa</taxon>
        <taxon>Cnidaria</taxon>
        <taxon>Anthozoa</taxon>
        <taxon>Hexacorallia</taxon>
        <taxon>Scleractinia</taxon>
        <taxon>Caryophylliina</taxon>
        <taxon>Caryophylliidae</taxon>
        <taxon>Desmophyllum</taxon>
    </lineage>
</organism>
<feature type="compositionally biased region" description="Polar residues" evidence="2">
    <location>
        <begin position="141"/>
        <end position="150"/>
    </location>
</feature>
<keyword evidence="1" id="KW-0175">Coiled coil</keyword>
<dbReference type="Proteomes" id="UP001163046">
    <property type="component" value="Unassembled WGS sequence"/>
</dbReference>
<protein>
    <submittedName>
        <fullName evidence="3">Uncharacterized protein</fullName>
    </submittedName>
</protein>
<evidence type="ECO:0000313" key="4">
    <source>
        <dbReference type="Proteomes" id="UP001163046"/>
    </source>
</evidence>
<dbReference type="OrthoDB" id="5975276at2759"/>
<dbReference type="EMBL" id="MU826353">
    <property type="protein sequence ID" value="KAJ7380429.1"/>
    <property type="molecule type" value="Genomic_DNA"/>
</dbReference>
<comment type="caution">
    <text evidence="3">The sequence shown here is derived from an EMBL/GenBank/DDBJ whole genome shotgun (WGS) entry which is preliminary data.</text>
</comment>
<proteinExistence type="predicted"/>